<dbReference type="Proteomes" id="UP001164746">
    <property type="component" value="Chromosome 3"/>
</dbReference>
<sequence>MHISKDKGQWIFDEPLDQVIERTQSLINALDNVNYIVLVGGFSDLKYLQKRVRRLQNKELLFREVPCCFAIIQLLYKQEYQKQKRFLIGGRAYCDDIFEKHFTFGALLRTPNEECQQIGLLLVEIGKGDNRDFEMNVQLAFGGTAIQVEVRDGHGRFVVI</sequence>
<proteinExistence type="predicted"/>
<name>A0ABY7DS86_MYAAR</name>
<organism evidence="1 2">
    <name type="scientific">Mya arenaria</name>
    <name type="common">Soft-shell clam</name>
    <dbReference type="NCBI Taxonomy" id="6604"/>
    <lineage>
        <taxon>Eukaryota</taxon>
        <taxon>Metazoa</taxon>
        <taxon>Spiralia</taxon>
        <taxon>Lophotrochozoa</taxon>
        <taxon>Mollusca</taxon>
        <taxon>Bivalvia</taxon>
        <taxon>Autobranchia</taxon>
        <taxon>Heteroconchia</taxon>
        <taxon>Euheterodonta</taxon>
        <taxon>Imparidentia</taxon>
        <taxon>Neoheterodontei</taxon>
        <taxon>Myida</taxon>
        <taxon>Myoidea</taxon>
        <taxon>Myidae</taxon>
        <taxon>Mya</taxon>
    </lineage>
</organism>
<evidence type="ECO:0000313" key="2">
    <source>
        <dbReference type="Proteomes" id="UP001164746"/>
    </source>
</evidence>
<reference evidence="1" key="1">
    <citation type="submission" date="2022-11" db="EMBL/GenBank/DDBJ databases">
        <title>Centuries of genome instability and evolution in soft-shell clam transmissible cancer (bioRxiv).</title>
        <authorList>
            <person name="Hart S.F.M."/>
            <person name="Yonemitsu M.A."/>
            <person name="Giersch R.M."/>
            <person name="Beal B.F."/>
            <person name="Arriagada G."/>
            <person name="Davis B.W."/>
            <person name="Ostrander E.A."/>
            <person name="Goff S.P."/>
            <person name="Metzger M.J."/>
        </authorList>
    </citation>
    <scope>NUCLEOTIDE SEQUENCE</scope>
    <source>
        <strain evidence="1">MELC-2E11</strain>
        <tissue evidence="1">Siphon/mantle</tissue>
    </source>
</reference>
<keyword evidence="2" id="KW-1185">Reference proteome</keyword>
<accession>A0ABY7DS86</accession>
<protein>
    <submittedName>
        <fullName evidence="1">Uncharacterized protein</fullName>
    </submittedName>
</protein>
<dbReference type="EMBL" id="CP111014">
    <property type="protein sequence ID" value="WAQ99454.1"/>
    <property type="molecule type" value="Genomic_DNA"/>
</dbReference>
<gene>
    <name evidence="1" type="ORF">MAR_023827</name>
</gene>
<evidence type="ECO:0000313" key="1">
    <source>
        <dbReference type="EMBL" id="WAQ99454.1"/>
    </source>
</evidence>